<reference evidence="2 3" key="1">
    <citation type="journal article" date="2023" name="Plants (Basel)">
        <title>Bridging the Gap: Combining Genomics and Transcriptomics Approaches to Understand Stylosanthes scabra, an Orphan Legume from the Brazilian Caatinga.</title>
        <authorList>
            <person name="Ferreira-Neto J.R.C."/>
            <person name="da Silva M.D."/>
            <person name="Binneck E."/>
            <person name="de Melo N.F."/>
            <person name="da Silva R.H."/>
            <person name="de Melo A.L.T.M."/>
            <person name="Pandolfi V."/>
            <person name="Bustamante F.O."/>
            <person name="Brasileiro-Vidal A.C."/>
            <person name="Benko-Iseppon A.M."/>
        </authorList>
    </citation>
    <scope>NUCLEOTIDE SEQUENCE [LARGE SCALE GENOMIC DNA]</scope>
    <source>
        <tissue evidence="2">Leaves</tissue>
    </source>
</reference>
<dbReference type="EMBL" id="JASCZI010151984">
    <property type="protein sequence ID" value="MED6175081.1"/>
    <property type="molecule type" value="Genomic_DNA"/>
</dbReference>
<gene>
    <name evidence="2" type="ORF">PIB30_075108</name>
</gene>
<keyword evidence="3" id="KW-1185">Reference proteome</keyword>
<evidence type="ECO:0000313" key="3">
    <source>
        <dbReference type="Proteomes" id="UP001341840"/>
    </source>
</evidence>
<dbReference type="Proteomes" id="UP001341840">
    <property type="component" value="Unassembled WGS sequence"/>
</dbReference>
<feature type="compositionally biased region" description="Polar residues" evidence="1">
    <location>
        <begin position="1"/>
        <end position="18"/>
    </location>
</feature>
<name>A0ABU6VNB9_9FABA</name>
<comment type="caution">
    <text evidence="2">The sequence shown here is derived from an EMBL/GenBank/DDBJ whole genome shotgun (WGS) entry which is preliminary data.</text>
</comment>
<organism evidence="2 3">
    <name type="scientific">Stylosanthes scabra</name>
    <dbReference type="NCBI Taxonomy" id="79078"/>
    <lineage>
        <taxon>Eukaryota</taxon>
        <taxon>Viridiplantae</taxon>
        <taxon>Streptophyta</taxon>
        <taxon>Embryophyta</taxon>
        <taxon>Tracheophyta</taxon>
        <taxon>Spermatophyta</taxon>
        <taxon>Magnoliopsida</taxon>
        <taxon>eudicotyledons</taxon>
        <taxon>Gunneridae</taxon>
        <taxon>Pentapetalae</taxon>
        <taxon>rosids</taxon>
        <taxon>fabids</taxon>
        <taxon>Fabales</taxon>
        <taxon>Fabaceae</taxon>
        <taxon>Papilionoideae</taxon>
        <taxon>50 kb inversion clade</taxon>
        <taxon>dalbergioids sensu lato</taxon>
        <taxon>Dalbergieae</taxon>
        <taxon>Pterocarpus clade</taxon>
        <taxon>Stylosanthes</taxon>
    </lineage>
</organism>
<evidence type="ECO:0000313" key="2">
    <source>
        <dbReference type="EMBL" id="MED6175081.1"/>
    </source>
</evidence>
<evidence type="ECO:0000256" key="1">
    <source>
        <dbReference type="SAM" id="MobiDB-lite"/>
    </source>
</evidence>
<feature type="compositionally biased region" description="Pro residues" evidence="1">
    <location>
        <begin position="24"/>
        <end position="33"/>
    </location>
</feature>
<sequence>MEPNFSSTKSPRTLTPRTLISFPQPQPSPSPPFQTEPVVVPHCSLNAPFSPPSLPFEVAFVASHAVSCLTVVPSSPPLSSPSPSSTPLPAQELMGHYPCFGHRKNKEEKLKSQLEQDSKCSLILLAYEALAKLESAVNTLKSLAIVAMGAL</sequence>
<proteinExistence type="predicted"/>
<protein>
    <submittedName>
        <fullName evidence="2">Uncharacterized protein</fullName>
    </submittedName>
</protein>
<feature type="region of interest" description="Disordered" evidence="1">
    <location>
        <begin position="1"/>
        <end position="33"/>
    </location>
</feature>
<accession>A0ABU6VNB9</accession>